<reference evidence="3" key="1">
    <citation type="journal article" date="2019" name="Int. J. Syst. Evol. Microbiol.">
        <title>The Global Catalogue of Microorganisms (GCM) 10K type strain sequencing project: providing services to taxonomists for standard genome sequencing and annotation.</title>
        <authorList>
            <consortium name="The Broad Institute Genomics Platform"/>
            <consortium name="The Broad Institute Genome Sequencing Center for Infectious Disease"/>
            <person name="Wu L."/>
            <person name="Ma J."/>
        </authorList>
    </citation>
    <scope>NUCLEOTIDE SEQUENCE [LARGE SCALE GENOMIC DNA]</scope>
    <source>
        <strain evidence="3">CGMCC 4.7181</strain>
    </source>
</reference>
<feature type="compositionally biased region" description="Basic and acidic residues" evidence="1">
    <location>
        <begin position="34"/>
        <end position="43"/>
    </location>
</feature>
<accession>A0ABQ2MYT8</accession>
<evidence type="ECO:0000256" key="1">
    <source>
        <dbReference type="SAM" id="MobiDB-lite"/>
    </source>
</evidence>
<evidence type="ECO:0000313" key="2">
    <source>
        <dbReference type="EMBL" id="GGO62224.1"/>
    </source>
</evidence>
<proteinExistence type="predicted"/>
<name>A0ABQ2MYT8_9MICO</name>
<feature type="region of interest" description="Disordered" evidence="1">
    <location>
        <begin position="1"/>
        <end position="64"/>
    </location>
</feature>
<comment type="caution">
    <text evidence="2">The sequence shown here is derived from an EMBL/GenBank/DDBJ whole genome shotgun (WGS) entry which is preliminary data.</text>
</comment>
<gene>
    <name evidence="2" type="ORF">GCM10010910_11810</name>
</gene>
<evidence type="ECO:0000313" key="3">
    <source>
        <dbReference type="Proteomes" id="UP000638043"/>
    </source>
</evidence>
<dbReference type="EMBL" id="BMMQ01000003">
    <property type="protein sequence ID" value="GGO62224.1"/>
    <property type="molecule type" value="Genomic_DNA"/>
</dbReference>
<feature type="compositionally biased region" description="Basic and acidic residues" evidence="1">
    <location>
        <begin position="1"/>
        <end position="13"/>
    </location>
</feature>
<dbReference type="RefSeq" id="WP_188700501.1">
    <property type="nucleotide sequence ID" value="NZ_BMMQ01000003.1"/>
</dbReference>
<keyword evidence="3" id="KW-1185">Reference proteome</keyword>
<dbReference type="Proteomes" id="UP000638043">
    <property type="component" value="Unassembled WGS sequence"/>
</dbReference>
<organism evidence="2 3">
    <name type="scientific">Microbacterium nanhaiense</name>
    <dbReference type="NCBI Taxonomy" id="1301026"/>
    <lineage>
        <taxon>Bacteria</taxon>
        <taxon>Bacillati</taxon>
        <taxon>Actinomycetota</taxon>
        <taxon>Actinomycetes</taxon>
        <taxon>Micrococcales</taxon>
        <taxon>Microbacteriaceae</taxon>
        <taxon>Microbacterium</taxon>
    </lineage>
</organism>
<protein>
    <submittedName>
        <fullName evidence="2">Uncharacterized protein</fullName>
    </submittedName>
</protein>
<sequence length="64" mass="7168">MTEEPRQRVEKVRGSRRARLTRVEGTLSDSEAEATLREQEQEARPPGPAGANDARLLGDKPPHY</sequence>